<evidence type="ECO:0000256" key="1">
    <source>
        <dbReference type="ARBA" id="ARBA00022737"/>
    </source>
</evidence>
<name>A0A0A9BJV6_ARUDO</name>
<organism evidence="3">
    <name type="scientific">Arundo donax</name>
    <name type="common">Giant reed</name>
    <name type="synonym">Donax arundinaceus</name>
    <dbReference type="NCBI Taxonomy" id="35708"/>
    <lineage>
        <taxon>Eukaryota</taxon>
        <taxon>Viridiplantae</taxon>
        <taxon>Streptophyta</taxon>
        <taxon>Embryophyta</taxon>
        <taxon>Tracheophyta</taxon>
        <taxon>Spermatophyta</taxon>
        <taxon>Magnoliopsida</taxon>
        <taxon>Liliopsida</taxon>
        <taxon>Poales</taxon>
        <taxon>Poaceae</taxon>
        <taxon>PACMAD clade</taxon>
        <taxon>Arundinoideae</taxon>
        <taxon>Arundineae</taxon>
        <taxon>Arundo</taxon>
    </lineage>
</organism>
<protein>
    <recommendedName>
        <fullName evidence="2">Multiple C2 domain-containing protein</fullName>
    </recommendedName>
</protein>
<dbReference type="EMBL" id="GBRH01238343">
    <property type="protein sequence ID" value="JAD59552.1"/>
    <property type="molecule type" value="Transcribed_RNA"/>
</dbReference>
<accession>A0A0A9BJV6</accession>
<sequence>MALVAGLYVLRHPRFRSPMPSAAGNFFKRLPSRADTML</sequence>
<dbReference type="InterPro" id="IPR013583">
    <property type="entry name" value="MCTP_C"/>
</dbReference>
<feature type="domain" description="Multiple C2" evidence="2">
    <location>
        <begin position="2"/>
        <end position="38"/>
    </location>
</feature>
<reference evidence="3" key="1">
    <citation type="submission" date="2014-09" db="EMBL/GenBank/DDBJ databases">
        <authorList>
            <person name="Magalhaes I.L.F."/>
            <person name="Oliveira U."/>
            <person name="Santos F.R."/>
            <person name="Vidigal T.H.D.A."/>
            <person name="Brescovit A.D."/>
            <person name="Santos A.J."/>
        </authorList>
    </citation>
    <scope>NUCLEOTIDE SEQUENCE</scope>
    <source>
        <tissue evidence="3">Shoot tissue taken approximately 20 cm above the soil surface</tissue>
    </source>
</reference>
<reference evidence="3" key="2">
    <citation type="journal article" date="2015" name="Data Brief">
        <title>Shoot transcriptome of the giant reed, Arundo donax.</title>
        <authorList>
            <person name="Barrero R.A."/>
            <person name="Guerrero F.D."/>
            <person name="Moolhuijzen P."/>
            <person name="Goolsby J.A."/>
            <person name="Tidwell J."/>
            <person name="Bellgard S.E."/>
            <person name="Bellgard M.I."/>
        </authorList>
    </citation>
    <scope>NUCLEOTIDE SEQUENCE</scope>
    <source>
        <tissue evidence="3">Shoot tissue taken approximately 20 cm above the soil surface</tissue>
    </source>
</reference>
<dbReference type="AlphaFoldDB" id="A0A0A9BJV6"/>
<evidence type="ECO:0000313" key="3">
    <source>
        <dbReference type="EMBL" id="JAD59552.1"/>
    </source>
</evidence>
<dbReference type="PANTHER" id="PTHR31425">
    <property type="entry name" value="PHOSPHORIBOSYLANTHRANILATE TRANSFERASE ISOFORM 1"/>
    <property type="match status" value="1"/>
</dbReference>
<evidence type="ECO:0000259" key="2">
    <source>
        <dbReference type="Pfam" id="PF08372"/>
    </source>
</evidence>
<dbReference type="Pfam" id="PF08372">
    <property type="entry name" value="PRT_C"/>
    <property type="match status" value="1"/>
</dbReference>
<dbReference type="PANTHER" id="PTHR31425:SF19">
    <property type="entry name" value="OS04G0472900 PROTEIN"/>
    <property type="match status" value="1"/>
</dbReference>
<keyword evidence="1" id="KW-0677">Repeat</keyword>
<dbReference type="InterPro" id="IPR047259">
    <property type="entry name" value="QUIRKY-like"/>
</dbReference>
<proteinExistence type="predicted"/>